<dbReference type="InterPro" id="IPR008331">
    <property type="entry name" value="Ferritin_DPS_dom"/>
</dbReference>
<gene>
    <name evidence="3" type="ORF">C3B54_11254</name>
</gene>
<dbReference type="KEGG" id="psai:C3B54_11254"/>
<organism evidence="3 4">
    <name type="scientific">Pontimonas salivibrio</name>
    <dbReference type="NCBI Taxonomy" id="1159327"/>
    <lineage>
        <taxon>Bacteria</taxon>
        <taxon>Bacillati</taxon>
        <taxon>Actinomycetota</taxon>
        <taxon>Actinomycetes</taxon>
        <taxon>Micrococcales</taxon>
        <taxon>Microbacteriaceae</taxon>
        <taxon>Pontimonas</taxon>
    </lineage>
</organism>
<feature type="domain" description="Ferritin/DPS" evidence="2">
    <location>
        <begin position="1"/>
        <end position="108"/>
    </location>
</feature>
<protein>
    <submittedName>
        <fullName evidence="3">Ferritin-like stress protection protein dps</fullName>
    </submittedName>
</protein>
<evidence type="ECO:0000313" key="4">
    <source>
        <dbReference type="Proteomes" id="UP000243077"/>
    </source>
</evidence>
<accession>A0A2L2BNM5</accession>
<dbReference type="Proteomes" id="UP000243077">
    <property type="component" value="Chromosome"/>
</dbReference>
<dbReference type="Pfam" id="PF00210">
    <property type="entry name" value="Ferritin"/>
    <property type="match status" value="1"/>
</dbReference>
<dbReference type="InterPro" id="IPR009078">
    <property type="entry name" value="Ferritin-like_SF"/>
</dbReference>
<dbReference type="PANTHER" id="PTHR42932">
    <property type="entry name" value="GENERAL STRESS PROTEIN 20U"/>
    <property type="match status" value="1"/>
</dbReference>
<name>A0A2L2BNM5_9MICO</name>
<dbReference type="OrthoDB" id="9797687at2"/>
<proteinExistence type="inferred from homology"/>
<keyword evidence="4" id="KW-1185">Reference proteome</keyword>
<reference evidence="3 4" key="1">
    <citation type="submission" date="2018-02" db="EMBL/GenBank/DDBJ databases">
        <title>Complete genome of the streamlined marine actinobacterium Pontimonas salivibrio CL-TW6 adapted to coastal planktonic lifestype.</title>
        <authorList>
            <person name="Cho B.C."/>
            <person name="Hardies S.C."/>
            <person name="Jang G.I."/>
            <person name="Hwang C.Y."/>
        </authorList>
    </citation>
    <scope>NUCLEOTIDE SEQUENCE [LARGE SCALE GENOMIC DNA]</scope>
    <source>
        <strain evidence="3 4">CL-TW6</strain>
    </source>
</reference>
<dbReference type="Gene3D" id="1.20.1260.10">
    <property type="match status" value="1"/>
</dbReference>
<evidence type="ECO:0000256" key="1">
    <source>
        <dbReference type="ARBA" id="ARBA00009497"/>
    </source>
</evidence>
<dbReference type="InterPro" id="IPR002177">
    <property type="entry name" value="DPS_DNA-bd"/>
</dbReference>
<dbReference type="AlphaFoldDB" id="A0A2L2BNM5"/>
<evidence type="ECO:0000259" key="2">
    <source>
        <dbReference type="Pfam" id="PF00210"/>
    </source>
</evidence>
<dbReference type="SUPFAM" id="SSF47240">
    <property type="entry name" value="Ferritin-like"/>
    <property type="match status" value="1"/>
</dbReference>
<dbReference type="EMBL" id="CP026923">
    <property type="protein sequence ID" value="AVG23254.1"/>
    <property type="molecule type" value="Genomic_DNA"/>
</dbReference>
<dbReference type="InterPro" id="IPR012347">
    <property type="entry name" value="Ferritin-like"/>
</dbReference>
<dbReference type="GO" id="GO:0008199">
    <property type="term" value="F:ferric iron binding"/>
    <property type="evidence" value="ECO:0007669"/>
    <property type="project" value="InterPro"/>
</dbReference>
<dbReference type="PANTHER" id="PTHR42932:SF2">
    <property type="entry name" value="DNA PROTECTION DURING STARVATION PROTEIN 1"/>
    <property type="match status" value="1"/>
</dbReference>
<comment type="similarity">
    <text evidence="1">Belongs to the Dps family.</text>
</comment>
<sequence length="110" mass="11644">MHELLDGVVSRALGHTDTLAERVVALGLPVNMTKEAVVKNASAASPEPRFIQAAAAINVVIGAIDAVREPLKVAVDELGEVDSVSQDVAIGILGELDKDRWFLHAHISVD</sequence>
<evidence type="ECO:0000313" key="3">
    <source>
        <dbReference type="EMBL" id="AVG23254.1"/>
    </source>
</evidence>